<dbReference type="HOGENOM" id="CLU_1117644_0_0_1"/>
<evidence type="ECO:0000313" key="3">
    <source>
        <dbReference type="Proteomes" id="UP000019132"/>
    </source>
</evidence>
<organism evidence="2 3">
    <name type="scientific">Globisporangium ultimum (strain ATCC 200006 / CBS 805.95 / DAOM BR144)</name>
    <name type="common">Pythium ultimum</name>
    <dbReference type="NCBI Taxonomy" id="431595"/>
    <lineage>
        <taxon>Eukaryota</taxon>
        <taxon>Sar</taxon>
        <taxon>Stramenopiles</taxon>
        <taxon>Oomycota</taxon>
        <taxon>Peronosporomycetes</taxon>
        <taxon>Pythiales</taxon>
        <taxon>Pythiaceae</taxon>
        <taxon>Globisporangium</taxon>
    </lineage>
</organism>
<feature type="compositionally biased region" description="Polar residues" evidence="1">
    <location>
        <begin position="118"/>
        <end position="139"/>
    </location>
</feature>
<sequence>MREVFNRVEEMVDAHRDFFKSDPTSGIPFYDAELEQESAKLADIVYADLATLRERFHHLTLEFQAPAASESSHSSREQVKPGTHSVSANDKKRTKSQLKMDHAVEDRESVCRLRENAQSDFGESSPESELTDYKTSVSYASHRPPLSPILSASSSRASSNLSISENHEYHSNGGSTLIPDETDSISTMLNARLSDFSPGFSKVTHQRSAIEDSDSIDSRDDRGDKDNVFRGDSSVSQFHCEWQRGIHFS</sequence>
<dbReference type="AlphaFoldDB" id="K3WVD2"/>
<evidence type="ECO:0000256" key="1">
    <source>
        <dbReference type="SAM" id="MobiDB-lite"/>
    </source>
</evidence>
<reference evidence="2" key="3">
    <citation type="submission" date="2015-02" db="UniProtKB">
        <authorList>
            <consortium name="EnsemblProtists"/>
        </authorList>
    </citation>
    <scope>IDENTIFICATION</scope>
    <source>
        <strain evidence="2">DAOM BR144</strain>
    </source>
</reference>
<accession>K3WVD2</accession>
<reference evidence="3" key="1">
    <citation type="journal article" date="2010" name="Genome Biol.">
        <title>Genome sequence of the necrotrophic plant pathogen Pythium ultimum reveals original pathogenicity mechanisms and effector repertoire.</title>
        <authorList>
            <person name="Levesque C.A."/>
            <person name="Brouwer H."/>
            <person name="Cano L."/>
            <person name="Hamilton J.P."/>
            <person name="Holt C."/>
            <person name="Huitema E."/>
            <person name="Raffaele S."/>
            <person name="Robideau G.P."/>
            <person name="Thines M."/>
            <person name="Win J."/>
            <person name="Zerillo M.M."/>
            <person name="Beakes G.W."/>
            <person name="Boore J.L."/>
            <person name="Busam D."/>
            <person name="Dumas B."/>
            <person name="Ferriera S."/>
            <person name="Fuerstenberg S.I."/>
            <person name="Gachon C.M."/>
            <person name="Gaulin E."/>
            <person name="Govers F."/>
            <person name="Grenville-Briggs L."/>
            <person name="Horner N."/>
            <person name="Hostetler J."/>
            <person name="Jiang R.H."/>
            <person name="Johnson J."/>
            <person name="Krajaejun T."/>
            <person name="Lin H."/>
            <person name="Meijer H.J."/>
            <person name="Moore B."/>
            <person name="Morris P."/>
            <person name="Phuntmart V."/>
            <person name="Puiu D."/>
            <person name="Shetty J."/>
            <person name="Stajich J.E."/>
            <person name="Tripathy S."/>
            <person name="Wawra S."/>
            <person name="van West P."/>
            <person name="Whitty B.R."/>
            <person name="Coutinho P.M."/>
            <person name="Henrissat B."/>
            <person name="Martin F."/>
            <person name="Thomas P.D."/>
            <person name="Tyler B.M."/>
            <person name="De Vries R.P."/>
            <person name="Kamoun S."/>
            <person name="Yandell M."/>
            <person name="Tisserat N."/>
            <person name="Buell C.R."/>
        </authorList>
    </citation>
    <scope>NUCLEOTIDE SEQUENCE</scope>
    <source>
        <strain evidence="3">DAOM:BR144</strain>
    </source>
</reference>
<name>K3WVD2_GLOUD</name>
<reference evidence="3" key="2">
    <citation type="submission" date="2010-04" db="EMBL/GenBank/DDBJ databases">
        <authorList>
            <person name="Buell R."/>
            <person name="Hamilton J."/>
            <person name="Hostetler J."/>
        </authorList>
    </citation>
    <scope>NUCLEOTIDE SEQUENCE [LARGE SCALE GENOMIC DNA]</scope>
    <source>
        <strain evidence="3">DAOM:BR144</strain>
    </source>
</reference>
<dbReference type="EnsemblProtists" id="PYU1_T008930">
    <property type="protein sequence ID" value="PYU1_T008930"/>
    <property type="gene ID" value="PYU1_G008912"/>
</dbReference>
<proteinExistence type="predicted"/>
<dbReference type="Proteomes" id="UP000019132">
    <property type="component" value="Unassembled WGS sequence"/>
</dbReference>
<keyword evidence="3" id="KW-1185">Reference proteome</keyword>
<dbReference type="InParanoid" id="K3WVD2"/>
<protein>
    <submittedName>
        <fullName evidence="2">Uncharacterized protein</fullName>
    </submittedName>
</protein>
<dbReference type="eggNOG" id="ENOG502R608">
    <property type="taxonomic scope" value="Eukaryota"/>
</dbReference>
<dbReference type="VEuPathDB" id="FungiDB:PYU1_G008912"/>
<feature type="compositionally biased region" description="Basic and acidic residues" evidence="1">
    <location>
        <begin position="216"/>
        <end position="229"/>
    </location>
</feature>
<feature type="compositionally biased region" description="Basic and acidic residues" evidence="1">
    <location>
        <begin position="98"/>
        <end position="117"/>
    </location>
</feature>
<feature type="region of interest" description="Disordered" evidence="1">
    <location>
        <begin position="202"/>
        <end position="231"/>
    </location>
</feature>
<feature type="region of interest" description="Disordered" evidence="1">
    <location>
        <begin position="66"/>
        <end position="153"/>
    </location>
</feature>
<evidence type="ECO:0000313" key="2">
    <source>
        <dbReference type="EnsemblProtists" id="PYU1_T008930"/>
    </source>
</evidence>
<dbReference type="EMBL" id="GL376599">
    <property type="status" value="NOT_ANNOTATED_CDS"/>
    <property type="molecule type" value="Genomic_DNA"/>
</dbReference>